<feature type="region of interest" description="Disordered" evidence="1">
    <location>
        <begin position="16"/>
        <end position="54"/>
    </location>
</feature>
<dbReference type="EMBL" id="AASE01000004">
    <property type="protein sequence ID" value="EAT59511.1"/>
    <property type="molecule type" value="Genomic_DNA"/>
</dbReference>
<evidence type="ECO:0000256" key="1">
    <source>
        <dbReference type="SAM" id="MobiDB-lite"/>
    </source>
</evidence>
<dbReference type="InterPro" id="IPR021327">
    <property type="entry name" value="DUF2934"/>
</dbReference>
<evidence type="ECO:0008006" key="4">
    <source>
        <dbReference type="Google" id="ProtNLM"/>
    </source>
</evidence>
<reference evidence="2 3" key="2">
    <citation type="submission" date="2006-07" db="EMBL/GenBank/DDBJ databases">
        <title>Sequencing of the draft genome and assembly of Chlorobium ferroxidans DSM 13031.</title>
        <authorList>
            <consortium name="US DOE Joint Genome Institute (JGI-PGF)"/>
            <person name="Copeland A."/>
            <person name="Lucas S."/>
            <person name="Lapidus A."/>
            <person name="Barry K."/>
            <person name="Glavina del Rio T."/>
            <person name="Dalin E."/>
            <person name="Tice H."/>
            <person name="Bruce D."/>
            <person name="Pitluck S."/>
            <person name="Richardson P."/>
        </authorList>
    </citation>
    <scope>NUCLEOTIDE SEQUENCE [LARGE SCALE GENOMIC DNA]</scope>
    <source>
        <strain evidence="2 3">DSM 13031</strain>
    </source>
</reference>
<dbReference type="Proteomes" id="UP000004162">
    <property type="component" value="Unassembled WGS sequence"/>
</dbReference>
<organism evidence="2 3">
    <name type="scientific">Chlorobium ferrooxidans DSM 13031</name>
    <dbReference type="NCBI Taxonomy" id="377431"/>
    <lineage>
        <taxon>Bacteria</taxon>
        <taxon>Pseudomonadati</taxon>
        <taxon>Chlorobiota</taxon>
        <taxon>Chlorobiia</taxon>
        <taxon>Chlorobiales</taxon>
        <taxon>Chlorobiaceae</taxon>
        <taxon>Chlorobium/Pelodictyon group</taxon>
        <taxon>Chlorobium</taxon>
    </lineage>
</organism>
<protein>
    <recommendedName>
        <fullName evidence="4">DUF2934 domain-containing protein</fullName>
    </recommendedName>
</protein>
<evidence type="ECO:0000313" key="3">
    <source>
        <dbReference type="Proteomes" id="UP000004162"/>
    </source>
</evidence>
<comment type="caution">
    <text evidence="2">The sequence shown here is derived from an EMBL/GenBank/DDBJ whole genome shotgun (WGS) entry which is preliminary data.</text>
</comment>
<dbReference type="AlphaFoldDB" id="Q0YT38"/>
<feature type="region of interest" description="Disordered" evidence="1">
    <location>
        <begin position="69"/>
        <end position="90"/>
    </location>
</feature>
<accession>Q0YT38</accession>
<evidence type="ECO:0000313" key="2">
    <source>
        <dbReference type="EMBL" id="EAT59511.1"/>
    </source>
</evidence>
<feature type="compositionally biased region" description="Low complexity" evidence="1">
    <location>
        <begin position="27"/>
        <end position="48"/>
    </location>
</feature>
<sequence>MNHIIKETKTMAKKIVEKEGTEKAPAKKTAGAKKAPSATAKKPGKAAAGLSQEQREEQVRLAAYYRWEQKGKQHGSHNDDWFEAEDSLTD</sequence>
<name>Q0YT38_9CHLB</name>
<gene>
    <name evidence="2" type="ORF">CferDRAFT_1438</name>
</gene>
<dbReference type="Pfam" id="PF11154">
    <property type="entry name" value="DUF2934"/>
    <property type="match status" value="1"/>
</dbReference>
<feature type="compositionally biased region" description="Acidic residues" evidence="1">
    <location>
        <begin position="81"/>
        <end position="90"/>
    </location>
</feature>
<reference evidence="2 3" key="1">
    <citation type="submission" date="2006-07" db="EMBL/GenBank/DDBJ databases">
        <title>Annotation of the draft genome assembly of Chlorobium ferroxidans DSM 13031.</title>
        <authorList>
            <consortium name="US DOE Joint Genome Institute (JGI-ORNL)"/>
            <person name="Larimer F."/>
            <person name="Land M."/>
            <person name="Hauser L."/>
        </authorList>
    </citation>
    <scope>NUCLEOTIDE SEQUENCE [LARGE SCALE GENOMIC DNA]</scope>
    <source>
        <strain evidence="2 3">DSM 13031</strain>
    </source>
</reference>
<proteinExistence type="predicted"/>
<keyword evidence="3" id="KW-1185">Reference proteome</keyword>
<feature type="compositionally biased region" description="Basic and acidic residues" evidence="1">
    <location>
        <begin position="16"/>
        <end position="25"/>
    </location>
</feature>
<feature type="compositionally biased region" description="Basic and acidic residues" evidence="1">
    <location>
        <begin position="69"/>
        <end position="80"/>
    </location>
</feature>